<evidence type="ECO:0000256" key="7">
    <source>
        <dbReference type="SAM" id="MobiDB-lite"/>
    </source>
</evidence>
<dbReference type="GO" id="GO:0055085">
    <property type="term" value="P:transmembrane transport"/>
    <property type="evidence" value="ECO:0007669"/>
    <property type="project" value="TreeGrafter"/>
</dbReference>
<dbReference type="PANTHER" id="PTHR31145:SF6">
    <property type="entry name" value="INTEGRAL MEMBRANE PROTEIN (AFU_ORTHOLOGUE AFUA_7G01610)"/>
    <property type="match status" value="1"/>
</dbReference>
<gene>
    <name evidence="10" type="ORF">GcC1_072002</name>
</gene>
<accession>A0A420IPA5</accession>
<sequence length="971" mass="107245">MKKLVQVCAIELPACQFLRKKIDDLGSCCSLLLTLVQRPNIPAPRWRKMSTGLYALFLALNHCLWLTPTSAAFVEFKNCLPENILHDKPLALQLLPQFVNVSFNSTSPDHRLNVTVWVNVTGSTAGTAPRLNLPPANDTNYWNSNNTRSGGKIEAIPLPDMVNKETTLYTKVNFLIYQPYGEYVSFCDHVTNGSCPLGPVWSTETVASHVPENFPSFGFSHSLYSTYALASLAASFKVKYGDKEASEIGCISLSITPEIGSKLAGIIKFTPVAILVSTGLAILLAALWSPWGTSDPFRWTTNYGRDPDLLRLMTPGFGDCLQYIQFVTLTGGLSLSYPGFYQPIVSKFAWSTLVFNYSFFRNSPNSKSLLDGIYVTHGSYGLERLSQLVGIAPIENMWNSMVISLLIIIVASLTTIQVGFFVQWSNRKLNEIHEEELRGKNLPFSVGNVVRILFNYFLLPIVSLSMFQLIVASQSPAHTVGLAVLLLFSLIGLTIWLLNLLLTTNPRSFLFDDFQTILLLGSIYNTYSDHAASFAVIPIVLIYLRGIAIGAIQASGLTQLVILAVCEVITILTIHGVRPFHSQTSMNAYHITFSAVRLATLFLMISFAPYLNVTEGYKGWVGYSILLMHSIVLTLGFWLNAIQTIAEVCARLAGAGDERGQARSGFTEAFYMRQLPRGLPRIDKTLRQSQLSNVAILDSSERASYSGRLRSQSAGSVGNLLGRQSLMSDSTNTEKYGGVHQPGYVTSSNNSSANREAYSFSTFPLASTSSAGIQARGSMTSYETSTLADPYYRPPRFRQPIFEITSPGSKRRTSWTGEKWAGEEPSEDLFEPAGETSLKSGQSSPNIKSSQIDDYPSQLKADYTTREVDFYYRVRGTGHNASTTNRRSRTSEVEIIRPAPSALGWLKWITSSKTKEKGKGFEVVRSSRIPPARVQNNRRTEISSEGDGIKNSIIGEKSKFISIIIFTAISD</sequence>
<dbReference type="SMART" id="SM01320">
    <property type="entry name" value="TRP_N"/>
    <property type="match status" value="1"/>
</dbReference>
<keyword evidence="5 8" id="KW-1133">Transmembrane helix</keyword>
<feature type="transmembrane region" description="Helical" evidence="8">
    <location>
        <begin position="620"/>
        <end position="639"/>
    </location>
</feature>
<reference evidence="10 11" key="1">
    <citation type="journal article" date="2018" name="BMC Genomics">
        <title>Comparative genome analyses reveal sequence features reflecting distinct modes of host-adaptation between dicot and monocot powdery mildew.</title>
        <authorList>
            <person name="Wu Y."/>
            <person name="Ma X."/>
            <person name="Pan Z."/>
            <person name="Kale S.D."/>
            <person name="Song Y."/>
            <person name="King H."/>
            <person name="Zhang Q."/>
            <person name="Presley C."/>
            <person name="Deng X."/>
            <person name="Wei C.I."/>
            <person name="Xiao S."/>
        </authorList>
    </citation>
    <scope>NUCLEOTIDE SEQUENCE [LARGE SCALE GENOMIC DNA]</scope>
    <source>
        <strain evidence="10">UCSC1</strain>
    </source>
</reference>
<feature type="transmembrane region" description="Helical" evidence="8">
    <location>
        <begin position="402"/>
        <end position="424"/>
    </location>
</feature>
<feature type="domain" description="ML-like" evidence="9">
    <location>
        <begin position="69"/>
        <end position="262"/>
    </location>
</feature>
<dbReference type="InterPro" id="IPR040241">
    <property type="entry name" value="TRP_Flc/Pkd2-like"/>
</dbReference>
<proteinExistence type="inferred from homology"/>
<dbReference type="Proteomes" id="UP000285405">
    <property type="component" value="Unassembled WGS sequence"/>
</dbReference>
<keyword evidence="3 8" id="KW-0812">Transmembrane</keyword>
<feature type="transmembrane region" description="Helical" evidence="8">
    <location>
        <begin position="444"/>
        <end position="467"/>
    </location>
</feature>
<feature type="transmembrane region" description="Helical" evidence="8">
    <location>
        <begin position="522"/>
        <end position="544"/>
    </location>
</feature>
<keyword evidence="6 8" id="KW-0472">Membrane</keyword>
<evidence type="ECO:0000259" key="9">
    <source>
        <dbReference type="SMART" id="SM01320"/>
    </source>
</evidence>
<dbReference type="EMBL" id="MCBR01007212">
    <property type="protein sequence ID" value="RKF76389.1"/>
    <property type="molecule type" value="Genomic_DNA"/>
</dbReference>
<evidence type="ECO:0000256" key="8">
    <source>
        <dbReference type="SAM" id="Phobius"/>
    </source>
</evidence>
<dbReference type="AlphaFoldDB" id="A0A420IPA5"/>
<dbReference type="OrthoDB" id="5312224at2759"/>
<comment type="similarity">
    <text evidence="2">Belongs to the transient receptor potential (TRP) ion channel family.</text>
</comment>
<evidence type="ECO:0000256" key="2">
    <source>
        <dbReference type="ARBA" id="ARBA00010642"/>
    </source>
</evidence>
<dbReference type="GO" id="GO:0016020">
    <property type="term" value="C:membrane"/>
    <property type="evidence" value="ECO:0007669"/>
    <property type="project" value="UniProtKB-SubCell"/>
</dbReference>
<evidence type="ECO:0000256" key="5">
    <source>
        <dbReference type="ARBA" id="ARBA00022989"/>
    </source>
</evidence>
<comment type="subcellular location">
    <subcellularLocation>
        <location evidence="1">Membrane</location>
        <topology evidence="1">Multi-pass membrane protein</topology>
    </subcellularLocation>
</comment>
<organism evidence="10 11">
    <name type="scientific">Golovinomyces cichoracearum</name>
    <dbReference type="NCBI Taxonomy" id="62708"/>
    <lineage>
        <taxon>Eukaryota</taxon>
        <taxon>Fungi</taxon>
        <taxon>Dikarya</taxon>
        <taxon>Ascomycota</taxon>
        <taxon>Pezizomycotina</taxon>
        <taxon>Leotiomycetes</taxon>
        <taxon>Erysiphales</taxon>
        <taxon>Erysiphaceae</taxon>
        <taxon>Golovinomyces</taxon>
    </lineage>
</organism>
<dbReference type="Pfam" id="PF14558">
    <property type="entry name" value="TRP_N"/>
    <property type="match status" value="1"/>
</dbReference>
<evidence type="ECO:0000256" key="4">
    <source>
        <dbReference type="ARBA" id="ARBA00022729"/>
    </source>
</evidence>
<evidence type="ECO:0000313" key="10">
    <source>
        <dbReference type="EMBL" id="RKF76389.1"/>
    </source>
</evidence>
<dbReference type="InterPro" id="IPR010308">
    <property type="entry name" value="TRP_C"/>
</dbReference>
<evidence type="ECO:0000313" key="11">
    <source>
        <dbReference type="Proteomes" id="UP000285405"/>
    </source>
</evidence>
<feature type="region of interest" description="Disordered" evidence="7">
    <location>
        <begin position="807"/>
        <end position="853"/>
    </location>
</feature>
<evidence type="ECO:0000256" key="6">
    <source>
        <dbReference type="ARBA" id="ARBA00023136"/>
    </source>
</evidence>
<keyword evidence="4" id="KW-0732">Signal</keyword>
<evidence type="ECO:0000256" key="1">
    <source>
        <dbReference type="ARBA" id="ARBA00004141"/>
    </source>
</evidence>
<feature type="transmembrane region" description="Helical" evidence="8">
    <location>
        <begin position="479"/>
        <end position="502"/>
    </location>
</feature>
<protein>
    <submittedName>
        <fullName evidence="10">Putative integral membrane protein</fullName>
    </submittedName>
</protein>
<feature type="transmembrane region" description="Helical" evidence="8">
    <location>
        <begin position="589"/>
        <end position="608"/>
    </location>
</feature>
<dbReference type="InterPro" id="IPR032800">
    <property type="entry name" value="TRP_N"/>
</dbReference>
<name>A0A420IPA5_9PEZI</name>
<evidence type="ECO:0000256" key="3">
    <source>
        <dbReference type="ARBA" id="ARBA00022692"/>
    </source>
</evidence>
<dbReference type="Pfam" id="PF06011">
    <property type="entry name" value="TRP"/>
    <property type="match status" value="1"/>
</dbReference>
<feature type="compositionally biased region" description="Polar residues" evidence="7">
    <location>
        <begin position="837"/>
        <end position="852"/>
    </location>
</feature>
<comment type="caution">
    <text evidence="10">The sequence shown here is derived from an EMBL/GenBank/DDBJ whole genome shotgun (WGS) entry which is preliminary data.</text>
</comment>
<dbReference type="PANTHER" id="PTHR31145">
    <property type="entry name" value="INTEGRAL MEMBRANE PROTEIN (AFU_ORTHOLOGUE AFUA_7G01610)"/>
    <property type="match status" value="1"/>
</dbReference>
<feature type="transmembrane region" description="Helical" evidence="8">
    <location>
        <begin position="272"/>
        <end position="291"/>
    </location>
</feature>
<feature type="transmembrane region" description="Helical" evidence="8">
    <location>
        <begin position="556"/>
        <end position="577"/>
    </location>
</feature>